<proteinExistence type="predicted"/>
<dbReference type="EMBL" id="CM047909">
    <property type="protein sequence ID" value="KAJ0078572.1"/>
    <property type="molecule type" value="Genomic_DNA"/>
</dbReference>
<organism evidence="1 2">
    <name type="scientific">Pistacia atlantica</name>
    <dbReference type="NCBI Taxonomy" id="434234"/>
    <lineage>
        <taxon>Eukaryota</taxon>
        <taxon>Viridiplantae</taxon>
        <taxon>Streptophyta</taxon>
        <taxon>Embryophyta</taxon>
        <taxon>Tracheophyta</taxon>
        <taxon>Spermatophyta</taxon>
        <taxon>Magnoliopsida</taxon>
        <taxon>eudicotyledons</taxon>
        <taxon>Gunneridae</taxon>
        <taxon>Pentapetalae</taxon>
        <taxon>rosids</taxon>
        <taxon>malvids</taxon>
        <taxon>Sapindales</taxon>
        <taxon>Anacardiaceae</taxon>
        <taxon>Pistacia</taxon>
    </lineage>
</organism>
<gene>
    <name evidence="1" type="ORF">Patl1_22758</name>
</gene>
<comment type="caution">
    <text evidence="1">The sequence shown here is derived from an EMBL/GenBank/DDBJ whole genome shotgun (WGS) entry which is preliminary data.</text>
</comment>
<keyword evidence="2" id="KW-1185">Reference proteome</keyword>
<evidence type="ECO:0000313" key="2">
    <source>
        <dbReference type="Proteomes" id="UP001164250"/>
    </source>
</evidence>
<protein>
    <submittedName>
        <fullName evidence="1">Uncharacterized protein</fullName>
    </submittedName>
</protein>
<accession>A0ACC0ZUZ8</accession>
<dbReference type="Proteomes" id="UP001164250">
    <property type="component" value="Chromosome 13"/>
</dbReference>
<evidence type="ECO:0000313" key="1">
    <source>
        <dbReference type="EMBL" id="KAJ0078572.1"/>
    </source>
</evidence>
<reference evidence="2" key="1">
    <citation type="journal article" date="2023" name="G3 (Bethesda)">
        <title>Genome assembly and association tests identify interacting loci associated with vigor, precocity, and sex in interspecific pistachio rootstocks.</title>
        <authorList>
            <person name="Palmer W."/>
            <person name="Jacygrad E."/>
            <person name="Sagayaradj S."/>
            <person name="Cavanaugh K."/>
            <person name="Han R."/>
            <person name="Bertier L."/>
            <person name="Beede B."/>
            <person name="Kafkas S."/>
            <person name="Golino D."/>
            <person name="Preece J."/>
            <person name="Michelmore R."/>
        </authorList>
    </citation>
    <scope>NUCLEOTIDE SEQUENCE [LARGE SCALE GENOMIC DNA]</scope>
</reference>
<name>A0ACC0ZUZ8_9ROSI</name>
<sequence>MSNRLSFKNLHICLEAQEAIQGSVFNVPEHYRWSISSYLYKDQNALPWTHGSTMTIRSTMGALKVSMLSPGFIYEPYAPREAMPFWRRWFTRNGWRRTKEDMILEVTSLRADCNLL</sequence>